<keyword evidence="5 15" id="KW-0378">Hydrolase</keyword>
<keyword evidence="3 15" id="KW-0547">Nucleotide-binding</keyword>
<dbReference type="NCBIfam" id="NF008163">
    <property type="entry name" value="PRK10917.1-1"/>
    <property type="match status" value="1"/>
</dbReference>
<dbReference type="InterPro" id="IPR012340">
    <property type="entry name" value="NA-bd_OB-fold"/>
</dbReference>
<dbReference type="Proteomes" id="UP000605253">
    <property type="component" value="Unassembled WGS sequence"/>
</dbReference>
<evidence type="ECO:0000313" key="18">
    <source>
        <dbReference type="EMBL" id="GGF94146.1"/>
    </source>
</evidence>
<dbReference type="CDD" id="cd04488">
    <property type="entry name" value="RecG_wedge_OBF"/>
    <property type="match status" value="1"/>
</dbReference>
<dbReference type="SUPFAM" id="SSF50249">
    <property type="entry name" value="Nucleic acid-binding proteins"/>
    <property type="match status" value="1"/>
</dbReference>
<dbReference type="NCBIfam" id="NF008168">
    <property type="entry name" value="PRK10917.2-2"/>
    <property type="match status" value="1"/>
</dbReference>
<dbReference type="Gene3D" id="2.40.50.140">
    <property type="entry name" value="Nucleic acid-binding proteins"/>
    <property type="match status" value="1"/>
</dbReference>
<dbReference type="SMART" id="SM00490">
    <property type="entry name" value="HELICc"/>
    <property type="match status" value="1"/>
</dbReference>
<keyword evidence="8" id="KW-0238">DNA-binding</keyword>
<keyword evidence="7 15" id="KW-0067">ATP-binding</keyword>
<gene>
    <name evidence="18" type="primary">recG</name>
    <name evidence="18" type="ORF">GCM10011365_14260</name>
</gene>
<dbReference type="GO" id="GO:0005524">
    <property type="term" value="F:ATP binding"/>
    <property type="evidence" value="ECO:0007669"/>
    <property type="project" value="UniProtKB-KW"/>
</dbReference>
<dbReference type="Pfam" id="PF19833">
    <property type="entry name" value="RecG_dom3_C"/>
    <property type="match status" value="1"/>
</dbReference>
<evidence type="ECO:0000256" key="3">
    <source>
        <dbReference type="ARBA" id="ARBA00022741"/>
    </source>
</evidence>
<reference evidence="18" key="2">
    <citation type="submission" date="2020-09" db="EMBL/GenBank/DDBJ databases">
        <authorList>
            <person name="Sun Q."/>
            <person name="Zhou Y."/>
        </authorList>
    </citation>
    <scope>NUCLEOTIDE SEQUENCE</scope>
    <source>
        <strain evidence="18">CGMCC 1.12181</strain>
    </source>
</reference>
<dbReference type="Gene3D" id="3.40.50.300">
    <property type="entry name" value="P-loop containing nucleotide triphosphate hydrolases"/>
    <property type="match status" value="2"/>
</dbReference>
<dbReference type="SMART" id="SM00487">
    <property type="entry name" value="DEXDc"/>
    <property type="match status" value="1"/>
</dbReference>
<feature type="domain" description="Helicase C-terminal" evidence="17">
    <location>
        <begin position="463"/>
        <end position="620"/>
    </location>
</feature>
<keyword evidence="11" id="KW-0413">Isomerase</keyword>
<proteinExistence type="inferred from homology"/>
<evidence type="ECO:0000313" key="19">
    <source>
        <dbReference type="Proteomes" id="UP000605253"/>
    </source>
</evidence>
<dbReference type="InterPro" id="IPR047112">
    <property type="entry name" value="RecG/Mfd"/>
</dbReference>
<dbReference type="PROSITE" id="PS51194">
    <property type="entry name" value="HELICASE_CTER"/>
    <property type="match status" value="1"/>
</dbReference>
<evidence type="ECO:0000256" key="12">
    <source>
        <dbReference type="ARBA" id="ARBA00034617"/>
    </source>
</evidence>
<dbReference type="InterPro" id="IPR045562">
    <property type="entry name" value="RecG_dom3_C"/>
</dbReference>
<dbReference type="SUPFAM" id="SSF52540">
    <property type="entry name" value="P-loop containing nucleoside triphosphate hydrolases"/>
    <property type="match status" value="1"/>
</dbReference>
<keyword evidence="6 15" id="KW-0347">Helicase</keyword>
<evidence type="ECO:0000256" key="15">
    <source>
        <dbReference type="RuleBase" id="RU363016"/>
    </source>
</evidence>
<dbReference type="Pfam" id="PF00270">
    <property type="entry name" value="DEAD"/>
    <property type="match status" value="1"/>
</dbReference>
<name>A0A917CP63_9GAMM</name>
<evidence type="ECO:0000256" key="2">
    <source>
        <dbReference type="ARBA" id="ARBA00017846"/>
    </source>
</evidence>
<dbReference type="InterPro" id="IPR001650">
    <property type="entry name" value="Helicase_C-like"/>
</dbReference>
<dbReference type="Pfam" id="PF00271">
    <property type="entry name" value="Helicase_C"/>
    <property type="match status" value="1"/>
</dbReference>
<dbReference type="GO" id="GO:0006310">
    <property type="term" value="P:DNA recombination"/>
    <property type="evidence" value="ECO:0007669"/>
    <property type="project" value="UniProtKB-UniRule"/>
</dbReference>
<evidence type="ECO:0000256" key="9">
    <source>
        <dbReference type="ARBA" id="ARBA00023172"/>
    </source>
</evidence>
<evidence type="ECO:0000259" key="16">
    <source>
        <dbReference type="PROSITE" id="PS51192"/>
    </source>
</evidence>
<dbReference type="EMBL" id="BMEO01000005">
    <property type="protein sequence ID" value="GGF94146.1"/>
    <property type="molecule type" value="Genomic_DNA"/>
</dbReference>
<dbReference type="RefSeq" id="WP_188365022.1">
    <property type="nucleotide sequence ID" value="NZ_BAABJF010000002.1"/>
</dbReference>
<comment type="catalytic activity">
    <reaction evidence="12 15">
        <text>Couples ATP hydrolysis with the unwinding of duplex DNA by translocating in the 3'-5' direction.</text>
        <dbReference type="EC" id="5.6.2.4"/>
    </reaction>
</comment>
<accession>A0A917CP63</accession>
<dbReference type="GO" id="GO:0006281">
    <property type="term" value="P:DNA repair"/>
    <property type="evidence" value="ECO:0007669"/>
    <property type="project" value="UniProtKB-UniRule"/>
</dbReference>
<evidence type="ECO:0000256" key="13">
    <source>
        <dbReference type="ARBA" id="ARBA00034808"/>
    </source>
</evidence>
<dbReference type="InterPro" id="IPR004609">
    <property type="entry name" value="ATP-dep_DNA_helicase_RecG"/>
</dbReference>
<evidence type="ECO:0000256" key="4">
    <source>
        <dbReference type="ARBA" id="ARBA00022763"/>
    </source>
</evidence>
<evidence type="ECO:0000256" key="7">
    <source>
        <dbReference type="ARBA" id="ARBA00022840"/>
    </source>
</evidence>
<keyword evidence="19" id="KW-1185">Reference proteome</keyword>
<evidence type="ECO:0000256" key="14">
    <source>
        <dbReference type="ARBA" id="ARBA00048988"/>
    </source>
</evidence>
<reference evidence="18" key="1">
    <citation type="journal article" date="2014" name="Int. J. Syst. Evol. Microbiol.">
        <title>Complete genome sequence of Corynebacterium casei LMG S-19264T (=DSM 44701T), isolated from a smear-ripened cheese.</title>
        <authorList>
            <consortium name="US DOE Joint Genome Institute (JGI-PGF)"/>
            <person name="Walter F."/>
            <person name="Albersmeier A."/>
            <person name="Kalinowski J."/>
            <person name="Ruckert C."/>
        </authorList>
    </citation>
    <scope>NUCLEOTIDE SEQUENCE</scope>
    <source>
        <strain evidence="18">CGMCC 1.12181</strain>
    </source>
</reference>
<keyword evidence="4 15" id="KW-0227">DNA damage</keyword>
<dbReference type="GO" id="GO:0016787">
    <property type="term" value="F:hydrolase activity"/>
    <property type="evidence" value="ECO:0007669"/>
    <property type="project" value="UniProtKB-KW"/>
</dbReference>
<sequence length="685" mass="76991">MVHLSDLKGIGPAAVDKLKQLNIESVLDLLFHLPLRYEDKTRITPLDRVQAFQRTLVEGEITKSFVVQGKRPILVCEVADEQGVIQLKFFNFYYSQKIKMCAGKRIRAYGEVNQGLHGPEMIHPEFWLEQAIPPLNERLTAVYPKSEGLQQKRLQNAVQQALGLLIDGRLNVSELLPEEWLQKARLPDLQTALEVVHQPPPDVDMQALMTGQHPSQQRLKIEEMVSHFLALQAIREQRQQHRATPLCLSINQKQQFLARLPFTLTAAQKRVLNEISMDLAKTCPMQRLIQGDVGSGKTAVAAGAIEHALAAGKQAVFMAPTSILAEQHRLTLAEFFPHENMAFLSGRLKTAERREQLDKIADSAAVIIGTHALFQDDVVYRDLALVIIDEQHRFGVHQRLSLKAKGADHNNSLPHSLIMTATPIPRTLAQVAYANLDVSVIDELPPNRQSINTTLLDNKKMPQLAERIEAACQRGEQAYWVCTLVEESEHLRAKAAENTFEELKDWFPGLKIGLVHGRLKDDEKTAVMADFKAGNIQLLVATTVIEVGVDVPNATLMVIENAERLGLSQLHQLRGRVGRGTRQSHCVLMYQAPLSQNAQTRLSTMRDTNDGFEIAKTDLKLRGPGEILGTRQKGAMEFRLVNVETDKDLFKQARELAEFMQKNHPEQCHALIHRWQRQAATLAKV</sequence>
<dbReference type="InterPro" id="IPR014001">
    <property type="entry name" value="Helicase_ATP-bd"/>
</dbReference>
<dbReference type="PROSITE" id="PS51192">
    <property type="entry name" value="HELICASE_ATP_BIND_1"/>
    <property type="match status" value="1"/>
</dbReference>
<dbReference type="EC" id="5.6.2.4" evidence="13 15"/>
<dbReference type="PANTHER" id="PTHR47964:SF1">
    <property type="entry name" value="ATP-DEPENDENT DNA HELICASE HOMOLOG RECG, CHLOROPLASTIC"/>
    <property type="match status" value="1"/>
</dbReference>
<dbReference type="NCBIfam" id="TIGR00643">
    <property type="entry name" value="recG"/>
    <property type="match status" value="1"/>
</dbReference>
<dbReference type="FunFam" id="3.40.50.300:FF:000391">
    <property type="entry name" value="ATP-dependent DNA helicase RecG"/>
    <property type="match status" value="1"/>
</dbReference>
<evidence type="ECO:0000256" key="10">
    <source>
        <dbReference type="ARBA" id="ARBA00023204"/>
    </source>
</evidence>
<keyword evidence="9 15" id="KW-0233">DNA recombination</keyword>
<dbReference type="GO" id="GO:0043138">
    <property type="term" value="F:3'-5' DNA helicase activity"/>
    <property type="evidence" value="ECO:0007669"/>
    <property type="project" value="UniProtKB-EC"/>
</dbReference>
<dbReference type="InterPro" id="IPR011545">
    <property type="entry name" value="DEAD/DEAH_box_helicase_dom"/>
</dbReference>
<evidence type="ECO:0000256" key="1">
    <source>
        <dbReference type="ARBA" id="ARBA00007504"/>
    </source>
</evidence>
<organism evidence="18 19">
    <name type="scientific">Marinicella pacifica</name>
    <dbReference type="NCBI Taxonomy" id="1171543"/>
    <lineage>
        <taxon>Bacteria</taxon>
        <taxon>Pseudomonadati</taxon>
        <taxon>Pseudomonadota</taxon>
        <taxon>Gammaproteobacteria</taxon>
        <taxon>Lysobacterales</taxon>
        <taxon>Marinicellaceae</taxon>
        <taxon>Marinicella</taxon>
    </lineage>
</organism>
<protein>
    <recommendedName>
        <fullName evidence="2 15">ATP-dependent DNA helicase RecG</fullName>
        <ecNumber evidence="13 15">5.6.2.4</ecNumber>
    </recommendedName>
</protein>
<evidence type="ECO:0000256" key="5">
    <source>
        <dbReference type="ARBA" id="ARBA00022801"/>
    </source>
</evidence>
<evidence type="ECO:0000256" key="8">
    <source>
        <dbReference type="ARBA" id="ARBA00023125"/>
    </source>
</evidence>
<comment type="caution">
    <text evidence="18">The sequence shown here is derived from an EMBL/GenBank/DDBJ whole genome shotgun (WGS) entry which is preliminary data.</text>
</comment>
<comment type="catalytic activity">
    <reaction evidence="14 15">
        <text>ATP + H2O = ADP + phosphate + H(+)</text>
        <dbReference type="Rhea" id="RHEA:13065"/>
        <dbReference type="ChEBI" id="CHEBI:15377"/>
        <dbReference type="ChEBI" id="CHEBI:15378"/>
        <dbReference type="ChEBI" id="CHEBI:30616"/>
        <dbReference type="ChEBI" id="CHEBI:43474"/>
        <dbReference type="ChEBI" id="CHEBI:456216"/>
        <dbReference type="EC" id="5.6.2.4"/>
    </reaction>
</comment>
<dbReference type="InterPro" id="IPR027417">
    <property type="entry name" value="P-loop_NTPase"/>
</dbReference>
<evidence type="ECO:0000256" key="6">
    <source>
        <dbReference type="ARBA" id="ARBA00022806"/>
    </source>
</evidence>
<dbReference type="PANTHER" id="PTHR47964">
    <property type="entry name" value="ATP-DEPENDENT DNA HELICASE HOMOLOG RECG, CHLOROPLASTIC"/>
    <property type="match status" value="1"/>
</dbReference>
<dbReference type="Pfam" id="PF17191">
    <property type="entry name" value="RecG_wedge"/>
    <property type="match status" value="1"/>
</dbReference>
<comment type="function">
    <text evidence="15">Plays a critical role in recombination and DNA repair. Helps process Holliday junction intermediates to mature products by catalyzing branch migration. Has replication fork regression activity, unwinds stalled or blocked replication forks to make a HJ that can be resolved. Has a DNA unwinding activity characteristic of a DNA helicase with 3'-5' polarity.</text>
</comment>
<evidence type="ECO:0000256" key="11">
    <source>
        <dbReference type="ARBA" id="ARBA00023235"/>
    </source>
</evidence>
<feature type="domain" description="Helicase ATP-binding" evidence="16">
    <location>
        <begin position="278"/>
        <end position="441"/>
    </location>
</feature>
<keyword evidence="10 15" id="KW-0234">DNA repair</keyword>
<evidence type="ECO:0000259" key="17">
    <source>
        <dbReference type="PROSITE" id="PS51194"/>
    </source>
</evidence>
<dbReference type="AlphaFoldDB" id="A0A917CP63"/>
<dbReference type="GO" id="GO:0003677">
    <property type="term" value="F:DNA binding"/>
    <property type="evidence" value="ECO:0007669"/>
    <property type="project" value="UniProtKB-KW"/>
</dbReference>
<comment type="similarity">
    <text evidence="1 15">Belongs to the helicase family. RecG subfamily.</text>
</comment>
<dbReference type="InterPro" id="IPR033454">
    <property type="entry name" value="RecG_wedge"/>
</dbReference>